<gene>
    <name evidence="1" type="ORF">HCT14_01515</name>
</gene>
<comment type="caution">
    <text evidence="1">The sequence shown here is derived from an EMBL/GenBank/DDBJ whole genome shotgun (WGS) entry which is preliminary data.</text>
</comment>
<dbReference type="RefSeq" id="WP_167699800.1">
    <property type="nucleotide sequence ID" value="NZ_CP118174.1"/>
</dbReference>
<accession>A0A968GAQ1</accession>
<reference evidence="1 2" key="1">
    <citation type="submission" date="2020-03" db="EMBL/GenBank/DDBJ databases">
        <title>Spirochaetal bacteria isolated from arthropods constitute a novel genus Entomospira genus novum within the order Spirochaetales.</title>
        <authorList>
            <person name="Grana-Miraglia L."/>
            <person name="Sikutova S."/>
            <person name="Fingerle V."/>
            <person name="Sing A."/>
            <person name="Castillo-Ramirez S."/>
            <person name="Margos G."/>
            <person name="Rudolf I."/>
        </authorList>
    </citation>
    <scope>NUCLEOTIDE SEQUENCE [LARGE SCALE GENOMIC DNA]</scope>
    <source>
        <strain evidence="1 2">BR193</strain>
    </source>
</reference>
<evidence type="ECO:0000313" key="2">
    <source>
        <dbReference type="Proteomes" id="UP000711995"/>
    </source>
</evidence>
<proteinExistence type="predicted"/>
<dbReference type="EMBL" id="JAATLJ010000001">
    <property type="protein sequence ID" value="NIZ40193.1"/>
    <property type="molecule type" value="Genomic_DNA"/>
</dbReference>
<name>A0A968GAQ1_9SPIO</name>
<protein>
    <submittedName>
        <fullName evidence="1">Uncharacterized protein</fullName>
    </submittedName>
</protein>
<keyword evidence="2" id="KW-1185">Reference proteome</keyword>
<organism evidence="1 2">
    <name type="scientific">Entomospira entomophila</name>
    <dbReference type="NCBI Taxonomy" id="2719988"/>
    <lineage>
        <taxon>Bacteria</taxon>
        <taxon>Pseudomonadati</taxon>
        <taxon>Spirochaetota</taxon>
        <taxon>Spirochaetia</taxon>
        <taxon>Spirochaetales</taxon>
        <taxon>Spirochaetaceae</taxon>
        <taxon>Entomospira</taxon>
    </lineage>
</organism>
<dbReference type="Proteomes" id="UP000711995">
    <property type="component" value="Unassembled WGS sequence"/>
</dbReference>
<sequence>MIMSPLFAHRESVHLLGDYAAGETMVTLEKLHITIEKMVLLDQVTADTSTLSVTIVVQNHTKANHILSLNGLSLFLDGKWFERYMKSEAHQHQHIAVVSGGEERIELQFTMTQEQWQYRRQLSLLYHETDPSNKDNVISYLELDMRTIENS</sequence>
<dbReference type="AlphaFoldDB" id="A0A968GAQ1"/>
<evidence type="ECO:0000313" key="1">
    <source>
        <dbReference type="EMBL" id="NIZ40193.1"/>
    </source>
</evidence>